<gene>
    <name evidence="7" type="ORF">MELIAE_LOCUS10532</name>
</gene>
<dbReference type="PANTHER" id="PTHR23110:SF99">
    <property type="entry name" value="BROAD-COMPLEX CORE PROTEIN ISOFORM 6"/>
    <property type="match status" value="1"/>
</dbReference>
<feature type="domain" description="BTB" evidence="5">
    <location>
        <begin position="37"/>
        <end position="102"/>
    </location>
</feature>
<proteinExistence type="predicted"/>
<keyword evidence="8" id="KW-1185">Reference proteome</keyword>
<organism evidence="7 8">
    <name type="scientific">Brassicogethes aeneus</name>
    <name type="common">Rape pollen beetle</name>
    <name type="synonym">Meligethes aeneus</name>
    <dbReference type="NCBI Taxonomy" id="1431903"/>
    <lineage>
        <taxon>Eukaryota</taxon>
        <taxon>Metazoa</taxon>
        <taxon>Ecdysozoa</taxon>
        <taxon>Arthropoda</taxon>
        <taxon>Hexapoda</taxon>
        <taxon>Insecta</taxon>
        <taxon>Pterygota</taxon>
        <taxon>Neoptera</taxon>
        <taxon>Endopterygota</taxon>
        <taxon>Coleoptera</taxon>
        <taxon>Polyphaga</taxon>
        <taxon>Cucujiformia</taxon>
        <taxon>Nitidulidae</taxon>
        <taxon>Meligethinae</taxon>
        <taxon>Brassicogethes</taxon>
    </lineage>
</organism>
<evidence type="ECO:0000256" key="3">
    <source>
        <dbReference type="PROSITE-ProRule" id="PRU00267"/>
    </source>
</evidence>
<dbReference type="GO" id="GO:0005634">
    <property type="term" value="C:nucleus"/>
    <property type="evidence" value="ECO:0007669"/>
    <property type="project" value="UniProtKB-SubCell"/>
</dbReference>
<dbReference type="Gene3D" id="1.10.30.10">
    <property type="entry name" value="High mobility group box domain"/>
    <property type="match status" value="1"/>
</dbReference>
<dbReference type="SUPFAM" id="SSF54695">
    <property type="entry name" value="POZ domain"/>
    <property type="match status" value="1"/>
</dbReference>
<protein>
    <submittedName>
        <fullName evidence="7">Uncharacterized protein</fullName>
    </submittedName>
</protein>
<dbReference type="SUPFAM" id="SSF47095">
    <property type="entry name" value="HMG-box"/>
    <property type="match status" value="1"/>
</dbReference>
<dbReference type="SMART" id="SM00398">
    <property type="entry name" value="HMG"/>
    <property type="match status" value="1"/>
</dbReference>
<dbReference type="InterPro" id="IPR011333">
    <property type="entry name" value="SKP1/BTB/POZ_sf"/>
</dbReference>
<comment type="subcellular location">
    <subcellularLocation>
        <location evidence="1">Nucleus</location>
    </subcellularLocation>
</comment>
<keyword evidence="3" id="KW-0238">DNA-binding</keyword>
<feature type="DNA-binding region" description="HMG box" evidence="3">
    <location>
        <begin position="300"/>
        <end position="368"/>
    </location>
</feature>
<feature type="domain" description="HMG box" evidence="6">
    <location>
        <begin position="300"/>
        <end position="368"/>
    </location>
</feature>
<dbReference type="CDD" id="cd00084">
    <property type="entry name" value="HMG-box_SF"/>
    <property type="match status" value="1"/>
</dbReference>
<dbReference type="InterPro" id="IPR009071">
    <property type="entry name" value="HMG_box_dom"/>
</dbReference>
<dbReference type="AlphaFoldDB" id="A0A9P0BD62"/>
<dbReference type="PANTHER" id="PTHR23110">
    <property type="entry name" value="BTB DOMAIN TRANSCRIPTION FACTOR"/>
    <property type="match status" value="1"/>
</dbReference>
<accession>A0A9P0BD62</accession>
<feature type="compositionally biased region" description="Polar residues" evidence="4">
    <location>
        <begin position="128"/>
        <end position="141"/>
    </location>
</feature>
<name>A0A9P0BD62_BRAAE</name>
<dbReference type="PROSITE" id="PS50097">
    <property type="entry name" value="BTB"/>
    <property type="match status" value="1"/>
</dbReference>
<dbReference type="Gene3D" id="3.30.710.10">
    <property type="entry name" value="Potassium Channel Kv1.1, Chain A"/>
    <property type="match status" value="1"/>
</dbReference>
<dbReference type="Pfam" id="PF00505">
    <property type="entry name" value="HMG_box"/>
    <property type="match status" value="1"/>
</dbReference>
<evidence type="ECO:0000313" key="8">
    <source>
        <dbReference type="Proteomes" id="UP001154078"/>
    </source>
</evidence>
<keyword evidence="2 3" id="KW-0539">Nucleus</keyword>
<feature type="compositionally biased region" description="Basic residues" evidence="4">
    <location>
        <begin position="142"/>
        <end position="154"/>
    </location>
</feature>
<dbReference type="InterPro" id="IPR000210">
    <property type="entry name" value="BTB/POZ_dom"/>
</dbReference>
<sequence length="419" mass="47533">MEQKINLCGEQYNLKWNSFTKNLIEVIQEKQICEALTDVSIYCEGQIVKAHKIILAASSSIFEDMFKFNIEKHPYIIFNGVTLKNLKYIIEFIYNGEIKVLDCDLQDVLSLGETLQIKGLSSVKVKENPNNNTDVSTSNAHSKNKFSKNARKSTIHSAKDALPPEVPSVSAAAQLKYVENNYFQEIAEGVVKWQKVDKNIKEFGKDSIINLNENIPPKKRKIVEENIEKPQDLSSQVKLSPVVIKQKSPETLSTKSNTSYNDVSPPKIEKPFSKAIKVEQTDLNKTPVNLVKNKPQKDVPQPPKNAFMIFTNKQRDKIAAENPNKSYKDISIMLGDMWKSLPEYEKQIYYSQADGMPSKSKFSNHYYSPKEHRKLKTIEKMSTTTGCVEIEIPDDDPVETIDVTGDTVNTIQIAPDFFS</sequence>
<dbReference type="EMBL" id="OV121138">
    <property type="protein sequence ID" value="CAH0560848.1"/>
    <property type="molecule type" value="Genomic_DNA"/>
</dbReference>
<dbReference type="CDD" id="cd18315">
    <property type="entry name" value="BTB_POZ_BAB-like"/>
    <property type="match status" value="1"/>
</dbReference>
<dbReference type="SMART" id="SM00225">
    <property type="entry name" value="BTB"/>
    <property type="match status" value="1"/>
</dbReference>
<feature type="region of interest" description="Disordered" evidence="4">
    <location>
        <begin position="128"/>
        <end position="161"/>
    </location>
</feature>
<evidence type="ECO:0000259" key="6">
    <source>
        <dbReference type="PROSITE" id="PS50118"/>
    </source>
</evidence>
<reference evidence="7" key="1">
    <citation type="submission" date="2021-12" db="EMBL/GenBank/DDBJ databases">
        <authorList>
            <person name="King R."/>
        </authorList>
    </citation>
    <scope>NUCLEOTIDE SEQUENCE</scope>
</reference>
<dbReference type="Pfam" id="PF00651">
    <property type="entry name" value="BTB"/>
    <property type="match status" value="1"/>
</dbReference>
<dbReference type="GO" id="GO:0006357">
    <property type="term" value="P:regulation of transcription by RNA polymerase II"/>
    <property type="evidence" value="ECO:0007669"/>
    <property type="project" value="TreeGrafter"/>
</dbReference>
<dbReference type="InterPro" id="IPR051095">
    <property type="entry name" value="Dros_DevTransReg"/>
</dbReference>
<evidence type="ECO:0000256" key="2">
    <source>
        <dbReference type="ARBA" id="ARBA00023242"/>
    </source>
</evidence>
<dbReference type="Proteomes" id="UP001154078">
    <property type="component" value="Chromosome 7"/>
</dbReference>
<dbReference type="GO" id="GO:0003677">
    <property type="term" value="F:DNA binding"/>
    <property type="evidence" value="ECO:0007669"/>
    <property type="project" value="UniProtKB-UniRule"/>
</dbReference>
<evidence type="ECO:0000256" key="4">
    <source>
        <dbReference type="SAM" id="MobiDB-lite"/>
    </source>
</evidence>
<dbReference type="InterPro" id="IPR036910">
    <property type="entry name" value="HMG_box_dom_sf"/>
</dbReference>
<evidence type="ECO:0000313" key="7">
    <source>
        <dbReference type="EMBL" id="CAH0560848.1"/>
    </source>
</evidence>
<dbReference type="OrthoDB" id="6247875at2759"/>
<dbReference type="PROSITE" id="PS50118">
    <property type="entry name" value="HMG_BOX_2"/>
    <property type="match status" value="1"/>
</dbReference>
<evidence type="ECO:0000259" key="5">
    <source>
        <dbReference type="PROSITE" id="PS50097"/>
    </source>
</evidence>
<evidence type="ECO:0000256" key="1">
    <source>
        <dbReference type="ARBA" id="ARBA00004123"/>
    </source>
</evidence>